<dbReference type="PROSITE" id="PS50075">
    <property type="entry name" value="CARRIER"/>
    <property type="match status" value="1"/>
</dbReference>
<evidence type="ECO:0000313" key="3">
    <source>
        <dbReference type="Proteomes" id="UP001235341"/>
    </source>
</evidence>
<dbReference type="EMBL" id="CP133586">
    <property type="protein sequence ID" value="WMT14050.1"/>
    <property type="molecule type" value="Genomic_DNA"/>
</dbReference>
<proteinExistence type="predicted"/>
<dbReference type="Proteomes" id="UP001235341">
    <property type="component" value="Chromosome"/>
</dbReference>
<evidence type="ECO:0000313" key="2">
    <source>
        <dbReference type="EMBL" id="WMT14050.1"/>
    </source>
</evidence>
<dbReference type="Gene3D" id="1.10.1200.10">
    <property type="entry name" value="ACP-like"/>
    <property type="match status" value="1"/>
</dbReference>
<dbReference type="InterPro" id="IPR036736">
    <property type="entry name" value="ACP-like_sf"/>
</dbReference>
<reference evidence="2 3" key="1">
    <citation type="submission" date="2023-08" db="EMBL/GenBank/DDBJ databases">
        <title>Complete Genome and Methylome dissection of Serratia fonticola NEB369.</title>
        <authorList>
            <person name="Fomenkov A."/>
            <person name="Roberts R.D."/>
        </authorList>
    </citation>
    <scope>NUCLEOTIDE SEQUENCE [LARGE SCALE GENOMIC DNA]</scope>
    <source>
        <strain evidence="2 3">NEB369</strain>
    </source>
</reference>
<dbReference type="RefSeq" id="WP_261144540.1">
    <property type="nucleotide sequence ID" value="NZ_CAMISF010000003.1"/>
</dbReference>
<dbReference type="Pfam" id="PF00550">
    <property type="entry name" value="PP-binding"/>
    <property type="match status" value="1"/>
</dbReference>
<sequence length="90" mass="10025">MTNKTREKLEKDLCELAAMLAWVDPEDVTPNTSLSVIGLDSLGSIELVARVEAHFGFMFPEKNIPMLDTVIEIVNYAERVVKEISEVDGT</sequence>
<evidence type="ECO:0000259" key="1">
    <source>
        <dbReference type="PROSITE" id="PS50075"/>
    </source>
</evidence>
<dbReference type="InterPro" id="IPR009081">
    <property type="entry name" value="PP-bd_ACP"/>
</dbReference>
<gene>
    <name evidence="2" type="ORF">RFB13_23080</name>
</gene>
<feature type="domain" description="Carrier" evidence="1">
    <location>
        <begin position="7"/>
        <end position="81"/>
    </location>
</feature>
<organism evidence="2 3">
    <name type="scientific">Serratia fonticola</name>
    <dbReference type="NCBI Taxonomy" id="47917"/>
    <lineage>
        <taxon>Bacteria</taxon>
        <taxon>Pseudomonadati</taxon>
        <taxon>Pseudomonadota</taxon>
        <taxon>Gammaproteobacteria</taxon>
        <taxon>Enterobacterales</taxon>
        <taxon>Yersiniaceae</taxon>
        <taxon>Serratia</taxon>
    </lineage>
</organism>
<accession>A0ABY9PKU3</accession>
<protein>
    <submittedName>
        <fullName evidence="2">Acyl carrier protein</fullName>
    </submittedName>
</protein>
<keyword evidence="3" id="KW-1185">Reference proteome</keyword>
<dbReference type="SUPFAM" id="SSF47336">
    <property type="entry name" value="ACP-like"/>
    <property type="match status" value="1"/>
</dbReference>
<name>A0ABY9PKU3_SERFO</name>